<accession>A0A0C9UND8</accession>
<organism evidence="3 4">
    <name type="scientific">Sphaerobolus stellatus (strain SS14)</name>
    <dbReference type="NCBI Taxonomy" id="990650"/>
    <lineage>
        <taxon>Eukaryota</taxon>
        <taxon>Fungi</taxon>
        <taxon>Dikarya</taxon>
        <taxon>Basidiomycota</taxon>
        <taxon>Agaricomycotina</taxon>
        <taxon>Agaricomycetes</taxon>
        <taxon>Phallomycetidae</taxon>
        <taxon>Geastrales</taxon>
        <taxon>Sphaerobolaceae</taxon>
        <taxon>Sphaerobolus</taxon>
    </lineage>
</organism>
<dbReference type="PANTHER" id="PTHR40465:SF1">
    <property type="entry name" value="DUF6534 DOMAIN-CONTAINING PROTEIN"/>
    <property type="match status" value="1"/>
</dbReference>
<evidence type="ECO:0000256" key="1">
    <source>
        <dbReference type="SAM" id="Phobius"/>
    </source>
</evidence>
<feature type="transmembrane region" description="Helical" evidence="1">
    <location>
        <begin position="98"/>
        <end position="125"/>
    </location>
</feature>
<dbReference type="PANTHER" id="PTHR40465">
    <property type="entry name" value="CHROMOSOME 1, WHOLE GENOME SHOTGUN SEQUENCE"/>
    <property type="match status" value="1"/>
</dbReference>
<evidence type="ECO:0000313" key="3">
    <source>
        <dbReference type="EMBL" id="KIJ36364.1"/>
    </source>
</evidence>
<feature type="transmembrane region" description="Helical" evidence="1">
    <location>
        <begin position="34"/>
        <end position="55"/>
    </location>
</feature>
<feature type="transmembrane region" description="Helical" evidence="1">
    <location>
        <begin position="174"/>
        <end position="202"/>
    </location>
</feature>
<dbReference type="EMBL" id="KN837179">
    <property type="protein sequence ID" value="KIJ36364.1"/>
    <property type="molecule type" value="Genomic_DNA"/>
</dbReference>
<dbReference type="AlphaFoldDB" id="A0A0C9UND8"/>
<keyword evidence="1" id="KW-1133">Transmembrane helix</keyword>
<feature type="transmembrane region" description="Helical" evidence="1">
    <location>
        <begin position="250"/>
        <end position="268"/>
    </location>
</feature>
<dbReference type="InterPro" id="IPR045339">
    <property type="entry name" value="DUF6534"/>
</dbReference>
<feature type="transmembrane region" description="Helical" evidence="1">
    <location>
        <begin position="214"/>
        <end position="238"/>
    </location>
</feature>
<keyword evidence="1" id="KW-0812">Transmembrane</keyword>
<dbReference type="Proteomes" id="UP000054279">
    <property type="component" value="Unassembled WGS sequence"/>
</dbReference>
<feature type="transmembrane region" description="Helical" evidence="1">
    <location>
        <begin position="67"/>
        <end position="86"/>
    </location>
</feature>
<evidence type="ECO:0000259" key="2">
    <source>
        <dbReference type="Pfam" id="PF20152"/>
    </source>
</evidence>
<name>A0A0C9UND8_SPHS4</name>
<feature type="domain" description="DUF6534" evidence="2">
    <location>
        <begin position="187"/>
        <end position="272"/>
    </location>
</feature>
<gene>
    <name evidence="3" type="ORF">M422DRAFT_261318</name>
</gene>
<dbReference type="HOGENOM" id="CLU_049781_0_0_1"/>
<reference evidence="3 4" key="1">
    <citation type="submission" date="2014-06" db="EMBL/GenBank/DDBJ databases">
        <title>Evolutionary Origins and Diversification of the Mycorrhizal Mutualists.</title>
        <authorList>
            <consortium name="DOE Joint Genome Institute"/>
            <consortium name="Mycorrhizal Genomics Consortium"/>
            <person name="Kohler A."/>
            <person name="Kuo A."/>
            <person name="Nagy L.G."/>
            <person name="Floudas D."/>
            <person name="Copeland A."/>
            <person name="Barry K.W."/>
            <person name="Cichocki N."/>
            <person name="Veneault-Fourrey C."/>
            <person name="LaButti K."/>
            <person name="Lindquist E.A."/>
            <person name="Lipzen A."/>
            <person name="Lundell T."/>
            <person name="Morin E."/>
            <person name="Murat C."/>
            <person name="Riley R."/>
            <person name="Ohm R."/>
            <person name="Sun H."/>
            <person name="Tunlid A."/>
            <person name="Henrissat B."/>
            <person name="Grigoriev I.V."/>
            <person name="Hibbett D.S."/>
            <person name="Martin F."/>
        </authorList>
    </citation>
    <scope>NUCLEOTIDE SEQUENCE [LARGE SCALE GENOMIC DNA]</scope>
    <source>
        <strain evidence="3 4">SS14</strain>
    </source>
</reference>
<feature type="transmembrane region" description="Helical" evidence="1">
    <location>
        <begin position="137"/>
        <end position="162"/>
    </location>
</feature>
<keyword evidence="4" id="KW-1185">Reference proteome</keyword>
<keyword evidence="1" id="KW-0472">Membrane</keyword>
<protein>
    <recommendedName>
        <fullName evidence="2">DUF6534 domain-containing protein</fullName>
    </recommendedName>
</protein>
<proteinExistence type="predicted"/>
<sequence>MVNHYPGLFNSSYHPSPIELLFIQTPVDQLGPPLLGQIVLTLLQGVLFAQYYEYLLHFWEEKRWTKWLVHAAAALCAIKLIYIWWFTWDRFVNHYGDWLYLSIFTPISVAIGISSTIPSAVAQTFYIHRCWMLSHNWFFVVPAILSLIVTVGSGIVLTWGSVMAAGGILRGFRIITIAANTTLASGLICDLFITIFTCYYLVKNKTGFAQTDNLVFRLVKCSIESAAGPTIVALINLILTNRSTNNQWFLFPNIILSHVYGCSLLYTVNARRNVAGTLTTVVTGSLGSCPRSPTKTGRENGTAGAATKRSLGIWRPRSLRTLTSTERHPQSMHGVLVEVQTILHEDQLPTLARTKAGDSNS</sequence>
<evidence type="ECO:0000313" key="4">
    <source>
        <dbReference type="Proteomes" id="UP000054279"/>
    </source>
</evidence>
<dbReference type="Pfam" id="PF20152">
    <property type="entry name" value="DUF6534"/>
    <property type="match status" value="1"/>
</dbReference>
<dbReference type="OrthoDB" id="3206554at2759"/>